<dbReference type="OrthoDB" id="5238236at2759"/>
<comment type="caution">
    <text evidence="3">The sequence shown here is derived from an EMBL/GenBank/DDBJ whole genome shotgun (WGS) entry which is preliminary data.</text>
</comment>
<evidence type="ECO:0000313" key="3">
    <source>
        <dbReference type="EMBL" id="ORZ32768.1"/>
    </source>
</evidence>
<feature type="region of interest" description="Disordered" evidence="1">
    <location>
        <begin position="57"/>
        <end position="111"/>
    </location>
</feature>
<feature type="domain" description="DUF6604" evidence="2">
    <location>
        <begin position="34"/>
        <end position="362"/>
    </location>
</feature>
<feature type="compositionally biased region" description="Polar residues" evidence="1">
    <location>
        <begin position="1"/>
        <end position="16"/>
    </location>
</feature>
<reference evidence="3 4" key="1">
    <citation type="submission" date="2016-07" db="EMBL/GenBank/DDBJ databases">
        <title>Pervasive Adenine N6-methylation of Active Genes in Fungi.</title>
        <authorList>
            <consortium name="DOE Joint Genome Institute"/>
            <person name="Mondo S.J."/>
            <person name="Dannebaum R.O."/>
            <person name="Kuo R.C."/>
            <person name="Labutti K."/>
            <person name="Haridas S."/>
            <person name="Kuo A."/>
            <person name="Salamov A."/>
            <person name="Ahrendt S.R."/>
            <person name="Lipzen A."/>
            <person name="Sullivan W."/>
            <person name="Andreopoulos W.B."/>
            <person name="Clum A."/>
            <person name="Lindquist E."/>
            <person name="Daum C."/>
            <person name="Ramamoorthy G.K."/>
            <person name="Gryganskyi A."/>
            <person name="Culley D."/>
            <person name="Magnuson J.K."/>
            <person name="James T.Y."/>
            <person name="O'Malley M.A."/>
            <person name="Stajich J.E."/>
            <person name="Spatafora J.W."/>
            <person name="Visel A."/>
            <person name="Grigoriev I.V."/>
        </authorList>
    </citation>
    <scope>NUCLEOTIDE SEQUENCE [LARGE SCALE GENOMIC DNA]</scope>
    <source>
        <strain evidence="3 4">PL171</strain>
    </source>
</reference>
<name>A0A1Y2HDV4_9FUNG</name>
<evidence type="ECO:0000313" key="4">
    <source>
        <dbReference type="Proteomes" id="UP000193411"/>
    </source>
</evidence>
<feature type="region of interest" description="Disordered" evidence="1">
    <location>
        <begin position="1"/>
        <end position="23"/>
    </location>
</feature>
<dbReference type="PANTHER" id="PTHR38795:SF1">
    <property type="entry name" value="DUF6604 DOMAIN-CONTAINING PROTEIN"/>
    <property type="match status" value="1"/>
</dbReference>
<feature type="compositionally biased region" description="Low complexity" evidence="1">
    <location>
        <begin position="91"/>
        <end position="105"/>
    </location>
</feature>
<gene>
    <name evidence="3" type="ORF">BCR44DRAFT_1228722</name>
</gene>
<dbReference type="EMBL" id="MCFL01000042">
    <property type="protein sequence ID" value="ORZ32768.1"/>
    <property type="molecule type" value="Genomic_DNA"/>
</dbReference>
<keyword evidence="4" id="KW-1185">Reference proteome</keyword>
<proteinExistence type="predicted"/>
<evidence type="ECO:0000256" key="1">
    <source>
        <dbReference type="SAM" id="MobiDB-lite"/>
    </source>
</evidence>
<accession>A0A1Y2HDV4</accession>
<sequence length="516" mass="57428">MSTSNNLPHIMSSTRSNARHEPSKLPAFLIEPYQRYKRNTDKLASWLGRTAESLGYSQLTKPSPAAAQPNPKSVRQRKGKVRAPQAADQVPSSASGSNPQSQSAADGSRPPKAVTTYFSTADFVTLAKFIASSSNPSATVPPRVLDWAKRAICARRQCGEWFKLNTRPGSASAAARVGVRDDGNLMERSNKSHAHFIAILEEVVCIFEKRVCRRTVRGALAKVDSVLELNAGRYSPLADDSAHASTRDDTAEEELEDDWDVVNEMGLAAFTHTHTTRSHKSRAPNPKLNTSPASRRIYHIQDDDPMAFINAYSTHLTNMLHVTRFVTHMWNDHFVHNLPSQQVAGLATTAAVDKIQAEHAEICVAYPDYMANEFAYSDLLFSMTALHAQRTDLLRAKAFQGDRIEDYQSAIRETAVKRAMFVMTSATCLGEQVVAASLRRAFKRSNFKDCAFGPADVADPPHIANASQEVAAWMTTNMEELVRDMEALRCLYYAWQEVEHILYVFLFPPLLVYHLV</sequence>
<dbReference type="Pfam" id="PF20253">
    <property type="entry name" value="DUF6604"/>
    <property type="match status" value="1"/>
</dbReference>
<protein>
    <recommendedName>
        <fullName evidence="2">DUF6604 domain-containing protein</fullName>
    </recommendedName>
</protein>
<dbReference type="Proteomes" id="UP000193411">
    <property type="component" value="Unassembled WGS sequence"/>
</dbReference>
<dbReference type="AlphaFoldDB" id="A0A1Y2HDV4"/>
<dbReference type="InterPro" id="IPR046539">
    <property type="entry name" value="DUF6604"/>
</dbReference>
<dbReference type="PANTHER" id="PTHR38795">
    <property type="entry name" value="DUF6604 DOMAIN-CONTAINING PROTEIN"/>
    <property type="match status" value="1"/>
</dbReference>
<evidence type="ECO:0000259" key="2">
    <source>
        <dbReference type="Pfam" id="PF20253"/>
    </source>
</evidence>
<organism evidence="3 4">
    <name type="scientific">Catenaria anguillulae PL171</name>
    <dbReference type="NCBI Taxonomy" id="765915"/>
    <lineage>
        <taxon>Eukaryota</taxon>
        <taxon>Fungi</taxon>
        <taxon>Fungi incertae sedis</taxon>
        <taxon>Blastocladiomycota</taxon>
        <taxon>Blastocladiomycetes</taxon>
        <taxon>Blastocladiales</taxon>
        <taxon>Catenariaceae</taxon>
        <taxon>Catenaria</taxon>
    </lineage>
</organism>